<dbReference type="EMBL" id="BAAAJK010000008">
    <property type="protein sequence ID" value="GAA1388664.1"/>
    <property type="molecule type" value="Genomic_DNA"/>
</dbReference>
<dbReference type="Gene3D" id="1.10.1660.10">
    <property type="match status" value="1"/>
</dbReference>
<dbReference type="InterPro" id="IPR009061">
    <property type="entry name" value="DNA-bd_dom_put_sf"/>
</dbReference>
<gene>
    <name evidence="3" type="ORF">GCM10009613_26360</name>
</gene>
<keyword evidence="4" id="KW-1185">Reference proteome</keyword>
<evidence type="ECO:0000313" key="3">
    <source>
        <dbReference type="EMBL" id="GAA1388664.1"/>
    </source>
</evidence>
<dbReference type="PROSITE" id="PS50937">
    <property type="entry name" value="HTH_MERR_2"/>
    <property type="match status" value="1"/>
</dbReference>
<sequence>MVMYDVCHIALGGHLPEFRIDELAQASGVSVRNIRAYQDSGILPPPKRQGRVGIYSDDHLARLRLIAGLLKRGYTATNIGELLRAWENGRDLSTILGLEQIVTGIADVAPSAFLSADQLRELLNTAGAAHDVSSCAVQAGLVEHDGDRYRAPNTRLLHAVAALLRAGAPAQAVFAFSAQLQDAVDTAIHKFVTAIADDILRDRQPDWMPTGTEIPQLAEYVSTITTQTESVAAATVTYDIGRYLDAALGEYIARIMPHLQQRETQ</sequence>
<dbReference type="Proteomes" id="UP001501414">
    <property type="component" value="Unassembled WGS sequence"/>
</dbReference>
<dbReference type="SUPFAM" id="SSF46955">
    <property type="entry name" value="Putative DNA-binding domain"/>
    <property type="match status" value="1"/>
</dbReference>
<reference evidence="3 4" key="1">
    <citation type="journal article" date="2019" name="Int. J. Syst. Evol. Microbiol.">
        <title>The Global Catalogue of Microorganisms (GCM) 10K type strain sequencing project: providing services to taxonomists for standard genome sequencing and annotation.</title>
        <authorList>
            <consortium name="The Broad Institute Genomics Platform"/>
            <consortium name="The Broad Institute Genome Sequencing Center for Infectious Disease"/>
            <person name="Wu L."/>
            <person name="Ma J."/>
        </authorList>
    </citation>
    <scope>NUCLEOTIDE SEQUENCE [LARGE SCALE GENOMIC DNA]</scope>
    <source>
        <strain evidence="3 4">JCM 11896</strain>
    </source>
</reference>
<dbReference type="PANTHER" id="PTHR30204">
    <property type="entry name" value="REDOX-CYCLING DRUG-SENSING TRANSCRIPTIONAL ACTIVATOR SOXR"/>
    <property type="match status" value="1"/>
</dbReference>
<feature type="domain" description="HTH merR-type" evidence="2">
    <location>
        <begin position="17"/>
        <end position="85"/>
    </location>
</feature>
<evidence type="ECO:0000259" key="2">
    <source>
        <dbReference type="PROSITE" id="PS50937"/>
    </source>
</evidence>
<dbReference type="SMART" id="SM00422">
    <property type="entry name" value="HTH_MERR"/>
    <property type="match status" value="1"/>
</dbReference>
<dbReference type="InterPro" id="IPR047057">
    <property type="entry name" value="MerR_fam"/>
</dbReference>
<comment type="caution">
    <text evidence="3">The sequence shown here is derived from an EMBL/GenBank/DDBJ whole genome shotgun (WGS) entry which is preliminary data.</text>
</comment>
<dbReference type="PRINTS" id="PR00040">
    <property type="entry name" value="HTHMERR"/>
</dbReference>
<dbReference type="PANTHER" id="PTHR30204:SF93">
    <property type="entry name" value="HTH MERR-TYPE DOMAIN-CONTAINING PROTEIN"/>
    <property type="match status" value="1"/>
</dbReference>
<evidence type="ECO:0000256" key="1">
    <source>
        <dbReference type="ARBA" id="ARBA00023125"/>
    </source>
</evidence>
<keyword evidence="1" id="KW-0238">DNA-binding</keyword>
<proteinExistence type="predicted"/>
<evidence type="ECO:0000313" key="4">
    <source>
        <dbReference type="Proteomes" id="UP001501414"/>
    </source>
</evidence>
<protein>
    <submittedName>
        <fullName evidence="3">MerR family transcriptional regulator</fullName>
    </submittedName>
</protein>
<dbReference type="InterPro" id="IPR000551">
    <property type="entry name" value="MerR-type_HTH_dom"/>
</dbReference>
<organism evidence="3 4">
    <name type="scientific">Pseudonocardia kongjuensis</name>
    <dbReference type="NCBI Taxonomy" id="102227"/>
    <lineage>
        <taxon>Bacteria</taxon>
        <taxon>Bacillati</taxon>
        <taxon>Actinomycetota</taxon>
        <taxon>Actinomycetes</taxon>
        <taxon>Pseudonocardiales</taxon>
        <taxon>Pseudonocardiaceae</taxon>
        <taxon>Pseudonocardia</taxon>
    </lineage>
</organism>
<dbReference type="Pfam" id="PF13411">
    <property type="entry name" value="MerR_1"/>
    <property type="match status" value="1"/>
</dbReference>
<accession>A0ABN1XUJ6</accession>
<name>A0ABN1XUJ6_9PSEU</name>